<dbReference type="AlphaFoldDB" id="A0A9W4T3R3"/>
<keyword evidence="2" id="KW-1185">Reference proteome</keyword>
<dbReference type="OrthoDB" id="419598at2759"/>
<feature type="non-terminal residue" evidence="1">
    <location>
        <position position="53"/>
    </location>
</feature>
<proteinExistence type="predicted"/>
<reference evidence="1" key="1">
    <citation type="submission" date="2022-08" db="EMBL/GenBank/DDBJ databases">
        <authorList>
            <person name="Kallberg Y."/>
            <person name="Tangrot J."/>
            <person name="Rosling A."/>
        </authorList>
    </citation>
    <scope>NUCLEOTIDE SEQUENCE</scope>
    <source>
        <strain evidence="1">Wild A</strain>
    </source>
</reference>
<evidence type="ECO:0000313" key="1">
    <source>
        <dbReference type="EMBL" id="CAI2191522.1"/>
    </source>
</evidence>
<gene>
    <name evidence="1" type="ORF">FWILDA_LOCUS15113</name>
</gene>
<dbReference type="Proteomes" id="UP001153678">
    <property type="component" value="Unassembled WGS sequence"/>
</dbReference>
<dbReference type="EMBL" id="CAMKVN010007460">
    <property type="protein sequence ID" value="CAI2191522.1"/>
    <property type="molecule type" value="Genomic_DNA"/>
</dbReference>
<organism evidence="1 2">
    <name type="scientific">Funneliformis geosporum</name>
    <dbReference type="NCBI Taxonomy" id="1117311"/>
    <lineage>
        <taxon>Eukaryota</taxon>
        <taxon>Fungi</taxon>
        <taxon>Fungi incertae sedis</taxon>
        <taxon>Mucoromycota</taxon>
        <taxon>Glomeromycotina</taxon>
        <taxon>Glomeromycetes</taxon>
        <taxon>Glomerales</taxon>
        <taxon>Glomeraceae</taxon>
        <taxon>Funneliformis</taxon>
    </lineage>
</organism>
<evidence type="ECO:0000313" key="2">
    <source>
        <dbReference type="Proteomes" id="UP001153678"/>
    </source>
</evidence>
<comment type="caution">
    <text evidence="1">The sequence shown here is derived from an EMBL/GenBank/DDBJ whole genome shotgun (WGS) entry which is preliminary data.</text>
</comment>
<name>A0A9W4T3R3_9GLOM</name>
<accession>A0A9W4T3R3</accession>
<protein>
    <submittedName>
        <fullName evidence="1">19163_t:CDS:1</fullName>
    </submittedName>
</protein>
<sequence length="53" mass="5889">MDSKLKISTTSLHDISKYTVESLKIPVACNTCIRVADATLSFNELLKKFEIAT</sequence>